<feature type="transmembrane region" description="Helical" evidence="1">
    <location>
        <begin position="160"/>
        <end position="179"/>
    </location>
</feature>
<feature type="transmembrane region" description="Helical" evidence="1">
    <location>
        <begin position="78"/>
        <end position="98"/>
    </location>
</feature>
<gene>
    <name evidence="2" type="ORF">EV420DRAFT_1482043</name>
</gene>
<name>A0AA39N0J5_ARMTA</name>
<keyword evidence="1" id="KW-1133">Transmembrane helix</keyword>
<comment type="caution">
    <text evidence="2">The sequence shown here is derived from an EMBL/GenBank/DDBJ whole genome shotgun (WGS) entry which is preliminary data.</text>
</comment>
<feature type="transmembrane region" description="Helical" evidence="1">
    <location>
        <begin position="110"/>
        <end position="139"/>
    </location>
</feature>
<sequence>MRFIALTDLLIANSHLIGLKITLFWHLTTWWTVFKKIMDNIFILYHEVLENIVWDPYHDFHYYTEDVTCFMSTETYSVIYVILQLFVIKSILVLRIWAMMGKCTTASIMISVYFSAGMAGLFYLSPTMLYEIIIFITAARYGIRQSGGQFQYGPEPIMRLLFQDTVLYFATVLSSILIMTVVDPHLGLTIMSVTMNCMLLGLRKQAFSDSVVRKTLGRPLEIEDRTSAAHFRAGPQASSSLPVPIPHYETSTNHDVQNTAKAAWRFGTRRGAGRHLLLFNVQ</sequence>
<accession>A0AA39N0J5</accession>
<keyword evidence="3" id="KW-1185">Reference proteome</keyword>
<dbReference type="AlphaFoldDB" id="A0AA39N0J5"/>
<evidence type="ECO:0000313" key="3">
    <source>
        <dbReference type="Proteomes" id="UP001175211"/>
    </source>
</evidence>
<dbReference type="RefSeq" id="XP_060328071.1">
    <property type="nucleotide sequence ID" value="XM_060469842.1"/>
</dbReference>
<dbReference type="EMBL" id="JAUEPS010000030">
    <property type="protein sequence ID" value="KAK0452735.1"/>
    <property type="molecule type" value="Genomic_DNA"/>
</dbReference>
<keyword evidence="1" id="KW-0812">Transmembrane</keyword>
<reference evidence="2" key="1">
    <citation type="submission" date="2023-06" db="EMBL/GenBank/DDBJ databases">
        <authorList>
            <consortium name="Lawrence Berkeley National Laboratory"/>
            <person name="Ahrendt S."/>
            <person name="Sahu N."/>
            <person name="Indic B."/>
            <person name="Wong-Bajracharya J."/>
            <person name="Merenyi Z."/>
            <person name="Ke H.-M."/>
            <person name="Monk M."/>
            <person name="Kocsube S."/>
            <person name="Drula E."/>
            <person name="Lipzen A."/>
            <person name="Balint B."/>
            <person name="Henrissat B."/>
            <person name="Andreopoulos B."/>
            <person name="Martin F.M."/>
            <person name="Harder C.B."/>
            <person name="Rigling D."/>
            <person name="Ford K.L."/>
            <person name="Foster G.D."/>
            <person name="Pangilinan J."/>
            <person name="Papanicolaou A."/>
            <person name="Barry K."/>
            <person name="LaButti K."/>
            <person name="Viragh M."/>
            <person name="Koriabine M."/>
            <person name="Yan M."/>
            <person name="Riley R."/>
            <person name="Champramary S."/>
            <person name="Plett K.L."/>
            <person name="Tsai I.J."/>
            <person name="Slot J."/>
            <person name="Sipos G."/>
            <person name="Plett J."/>
            <person name="Nagy L.G."/>
            <person name="Grigoriev I.V."/>
        </authorList>
    </citation>
    <scope>NUCLEOTIDE SEQUENCE</scope>
    <source>
        <strain evidence="2">CCBAS 213</strain>
    </source>
</reference>
<keyword evidence="1" id="KW-0472">Membrane</keyword>
<dbReference type="Proteomes" id="UP001175211">
    <property type="component" value="Unassembled WGS sequence"/>
</dbReference>
<proteinExistence type="predicted"/>
<dbReference type="GeneID" id="85353390"/>
<protein>
    <submittedName>
        <fullName evidence="2">Uncharacterized protein</fullName>
    </submittedName>
</protein>
<organism evidence="2 3">
    <name type="scientific">Armillaria tabescens</name>
    <name type="common">Ringless honey mushroom</name>
    <name type="synonym">Agaricus tabescens</name>
    <dbReference type="NCBI Taxonomy" id="1929756"/>
    <lineage>
        <taxon>Eukaryota</taxon>
        <taxon>Fungi</taxon>
        <taxon>Dikarya</taxon>
        <taxon>Basidiomycota</taxon>
        <taxon>Agaricomycotina</taxon>
        <taxon>Agaricomycetes</taxon>
        <taxon>Agaricomycetidae</taxon>
        <taxon>Agaricales</taxon>
        <taxon>Marasmiineae</taxon>
        <taxon>Physalacriaceae</taxon>
        <taxon>Desarmillaria</taxon>
    </lineage>
</organism>
<evidence type="ECO:0000313" key="2">
    <source>
        <dbReference type="EMBL" id="KAK0452735.1"/>
    </source>
</evidence>
<evidence type="ECO:0000256" key="1">
    <source>
        <dbReference type="SAM" id="Phobius"/>
    </source>
</evidence>